<name>A0A6G1IJ80_9PLEO</name>
<accession>A0A6G1IJ80</accession>
<keyword evidence="2" id="KW-1185">Reference proteome</keyword>
<protein>
    <recommendedName>
        <fullName evidence="3">Heterokaryon incompatibility domain-containing protein</fullName>
    </recommendedName>
</protein>
<reference evidence="1" key="1">
    <citation type="journal article" date="2020" name="Stud. Mycol.">
        <title>101 Dothideomycetes genomes: a test case for predicting lifestyles and emergence of pathogens.</title>
        <authorList>
            <person name="Haridas S."/>
            <person name="Albert R."/>
            <person name="Binder M."/>
            <person name="Bloem J."/>
            <person name="Labutti K."/>
            <person name="Salamov A."/>
            <person name="Andreopoulos B."/>
            <person name="Baker S."/>
            <person name="Barry K."/>
            <person name="Bills G."/>
            <person name="Bluhm B."/>
            <person name="Cannon C."/>
            <person name="Castanera R."/>
            <person name="Culley D."/>
            <person name="Daum C."/>
            <person name="Ezra D."/>
            <person name="Gonzalez J."/>
            <person name="Henrissat B."/>
            <person name="Kuo A."/>
            <person name="Liang C."/>
            <person name="Lipzen A."/>
            <person name="Lutzoni F."/>
            <person name="Magnuson J."/>
            <person name="Mondo S."/>
            <person name="Nolan M."/>
            <person name="Ohm R."/>
            <person name="Pangilinan J."/>
            <person name="Park H.-J."/>
            <person name="Ramirez L."/>
            <person name="Alfaro M."/>
            <person name="Sun H."/>
            <person name="Tritt A."/>
            <person name="Yoshinaga Y."/>
            <person name="Zwiers L.-H."/>
            <person name="Turgeon B."/>
            <person name="Goodwin S."/>
            <person name="Spatafora J."/>
            <person name="Crous P."/>
            <person name="Grigoriev I."/>
        </authorList>
    </citation>
    <scope>NUCLEOTIDE SEQUENCE</scope>
    <source>
        <strain evidence="1">CBS 122367</strain>
    </source>
</reference>
<sequence length="440" mass="49529">MTEPAYTALWALTTRSWFGRTWTIQEIVLAGNPVVLCGNCETSWSRFEFALGFFEGSGLLSSMPLTQTNDPKYAVRGLHRRATLSMLHKRLEQGSKLTFYNCVLQSRLADATNPRDKVFAFFGLATDAGSGPDSLSINIDYHLPVEDVYTDFWVSVVTRNRNLNHLGVAVNRIYSAGGQGLPSWVPDWTMPHPEATIMCLDLPQSSVLLHTQFCASGESTYEFRSSAGRKRLIVPAIQIDKIEDLGPICTSHPVDRPEGVDEAQAEFAPPGRRLTRKWIAAAGALSRKTYPFTGEAVMDAYWQTCFGDHALMSYDNARDAFYWFYNLEKWPKFMGHMILAYQYKSMAQGDDNLERRMIARTALNGSQHFRRIGRTTKGYMCQVSSRGRPGDTVFILQGACLPFVLRLKADGWELVSEAYVHGIMRGEAHDESLYELIELV</sequence>
<organism evidence="1 2">
    <name type="scientific">Lentithecium fluviatile CBS 122367</name>
    <dbReference type="NCBI Taxonomy" id="1168545"/>
    <lineage>
        <taxon>Eukaryota</taxon>
        <taxon>Fungi</taxon>
        <taxon>Dikarya</taxon>
        <taxon>Ascomycota</taxon>
        <taxon>Pezizomycotina</taxon>
        <taxon>Dothideomycetes</taxon>
        <taxon>Pleosporomycetidae</taxon>
        <taxon>Pleosporales</taxon>
        <taxon>Massarineae</taxon>
        <taxon>Lentitheciaceae</taxon>
        <taxon>Lentithecium</taxon>
    </lineage>
</organism>
<proteinExistence type="predicted"/>
<dbReference type="InterPro" id="IPR052895">
    <property type="entry name" value="HetReg/Transcr_Mod"/>
</dbReference>
<evidence type="ECO:0000313" key="2">
    <source>
        <dbReference type="Proteomes" id="UP000799291"/>
    </source>
</evidence>
<dbReference type="Proteomes" id="UP000799291">
    <property type="component" value="Unassembled WGS sequence"/>
</dbReference>
<dbReference type="PANTHER" id="PTHR24148">
    <property type="entry name" value="ANKYRIN REPEAT DOMAIN-CONTAINING PROTEIN 39 HOMOLOG-RELATED"/>
    <property type="match status" value="1"/>
</dbReference>
<dbReference type="PANTHER" id="PTHR24148:SF64">
    <property type="entry name" value="HETEROKARYON INCOMPATIBILITY DOMAIN-CONTAINING PROTEIN"/>
    <property type="match status" value="1"/>
</dbReference>
<dbReference type="AlphaFoldDB" id="A0A6G1IJ80"/>
<dbReference type="EMBL" id="MU005615">
    <property type="protein sequence ID" value="KAF2678001.1"/>
    <property type="molecule type" value="Genomic_DNA"/>
</dbReference>
<evidence type="ECO:0008006" key="3">
    <source>
        <dbReference type="Google" id="ProtNLM"/>
    </source>
</evidence>
<gene>
    <name evidence="1" type="ORF">K458DRAFT_464162</name>
</gene>
<evidence type="ECO:0000313" key="1">
    <source>
        <dbReference type="EMBL" id="KAF2678001.1"/>
    </source>
</evidence>
<dbReference type="OrthoDB" id="5416609at2759"/>
<dbReference type="Pfam" id="PF26639">
    <property type="entry name" value="Het-6_barrel"/>
    <property type="match status" value="1"/>
</dbReference>